<dbReference type="RefSeq" id="WP_018324437.1">
    <property type="nucleotide sequence ID" value="NZ_JACHBK010000003.1"/>
</dbReference>
<comment type="caution">
    <text evidence="3">The sequence shown here is derived from an EMBL/GenBank/DDBJ whole genome shotgun (WGS) entry which is preliminary data.</text>
</comment>
<feature type="domain" description="UspA" evidence="2">
    <location>
        <begin position="154"/>
        <end position="271"/>
    </location>
</feature>
<name>A0A7W8U8W3_9HYPH</name>
<gene>
    <name evidence="3" type="ORF">GGD55_001672</name>
</gene>
<dbReference type="SUPFAM" id="SSF52402">
    <property type="entry name" value="Adenine nucleotide alpha hydrolases-like"/>
    <property type="match status" value="1"/>
</dbReference>
<evidence type="ECO:0000256" key="1">
    <source>
        <dbReference type="ARBA" id="ARBA00008791"/>
    </source>
</evidence>
<protein>
    <submittedName>
        <fullName evidence="3">Nucleotide-binding universal stress UspA family protein</fullName>
    </submittedName>
</protein>
<dbReference type="InterPro" id="IPR006015">
    <property type="entry name" value="Universal_stress_UspA"/>
</dbReference>
<dbReference type="Proteomes" id="UP000585507">
    <property type="component" value="Unassembled WGS sequence"/>
</dbReference>
<dbReference type="EMBL" id="JACHBK010000003">
    <property type="protein sequence ID" value="MBB5534989.1"/>
    <property type="molecule type" value="Genomic_DNA"/>
</dbReference>
<dbReference type="PRINTS" id="PR01438">
    <property type="entry name" value="UNVRSLSTRESS"/>
</dbReference>
<sequence length="273" mass="29672">MKAQFHLPLITYPDASSDWIIENALELSRHQGAALSASVLQVRIPRISHPFPTIVDVEKMVHDAEQLSRQRATALTEKLRTQANTAQQDVTVVPFEAKQPFVGERVAQLSRAYDFSILELVPTARSLIESVLFDGGRPAVIFPAASCSGRIETIAIAWDGSATAARAVTGARYFLEKCSSVVLVSVTDDKLIDEDIRDRLAETLSRSGLRVEVVTLHVNGDSAAAAIQSAATEKHADLLVAGAFGHSRLREFILGGVTRSFLTDLSMPILMSH</sequence>
<dbReference type="CDD" id="cd00293">
    <property type="entry name" value="USP-like"/>
    <property type="match status" value="1"/>
</dbReference>
<dbReference type="Gene3D" id="3.40.50.12370">
    <property type="match status" value="1"/>
</dbReference>
<accession>A0A7W8U8W3</accession>
<keyword evidence="4" id="KW-1185">Reference proteome</keyword>
<proteinExistence type="inferred from homology"/>
<evidence type="ECO:0000313" key="4">
    <source>
        <dbReference type="Proteomes" id="UP000585507"/>
    </source>
</evidence>
<comment type="similarity">
    <text evidence="1">Belongs to the universal stress protein A family.</text>
</comment>
<reference evidence="3 4" key="1">
    <citation type="submission" date="2020-08" db="EMBL/GenBank/DDBJ databases">
        <title>Genomic Encyclopedia of Type Strains, Phase IV (KMG-V): Genome sequencing to study the core and pangenomes of soil and plant-associated prokaryotes.</title>
        <authorList>
            <person name="Whitman W."/>
        </authorList>
    </citation>
    <scope>NUCLEOTIDE SEQUENCE [LARGE SCALE GENOMIC DNA]</scope>
    <source>
        <strain evidence="3 4">SEMIA 4084</strain>
    </source>
</reference>
<evidence type="ECO:0000313" key="3">
    <source>
        <dbReference type="EMBL" id="MBB5534989.1"/>
    </source>
</evidence>
<dbReference type="PANTHER" id="PTHR46268">
    <property type="entry name" value="STRESS RESPONSE PROTEIN NHAX"/>
    <property type="match status" value="1"/>
</dbReference>
<dbReference type="InterPro" id="IPR006016">
    <property type="entry name" value="UspA"/>
</dbReference>
<organism evidence="3 4">
    <name type="scientific">Rhizobium giardinii</name>
    <dbReference type="NCBI Taxonomy" id="56731"/>
    <lineage>
        <taxon>Bacteria</taxon>
        <taxon>Pseudomonadati</taxon>
        <taxon>Pseudomonadota</taxon>
        <taxon>Alphaproteobacteria</taxon>
        <taxon>Hyphomicrobiales</taxon>
        <taxon>Rhizobiaceae</taxon>
        <taxon>Rhizobium/Agrobacterium group</taxon>
        <taxon>Rhizobium</taxon>
    </lineage>
</organism>
<dbReference type="PANTHER" id="PTHR46268:SF15">
    <property type="entry name" value="UNIVERSAL STRESS PROTEIN HP_0031"/>
    <property type="match status" value="1"/>
</dbReference>
<evidence type="ECO:0000259" key="2">
    <source>
        <dbReference type="Pfam" id="PF00582"/>
    </source>
</evidence>
<dbReference type="Pfam" id="PF00582">
    <property type="entry name" value="Usp"/>
    <property type="match status" value="1"/>
</dbReference>
<dbReference type="AlphaFoldDB" id="A0A7W8U8W3"/>